<sequence>MTGTAAAAAAAAAAAREERSVEKIKAVTSKRLKQGSVGESVHGVESVHGEIIVHVSISQTHVRLQVEPFGAINQQLIVCVSSGAGQVVHSGFHPGVFSEKQLLESALMRRLRLVHTQMVCSCKK</sequence>
<evidence type="ECO:0000313" key="1">
    <source>
        <dbReference type="EMBL" id="CAB1430602.1"/>
    </source>
</evidence>
<dbReference type="EMBL" id="CADEAL010001249">
    <property type="protein sequence ID" value="CAB1430602.1"/>
    <property type="molecule type" value="Genomic_DNA"/>
</dbReference>
<protein>
    <submittedName>
        <fullName evidence="1">Uncharacterized protein</fullName>
    </submittedName>
</protein>
<name>A0A9N7UHN0_PLEPL</name>
<dbReference type="AlphaFoldDB" id="A0A9N7UHN0"/>
<evidence type="ECO:0000313" key="2">
    <source>
        <dbReference type="Proteomes" id="UP001153269"/>
    </source>
</evidence>
<comment type="caution">
    <text evidence="1">The sequence shown here is derived from an EMBL/GenBank/DDBJ whole genome shotgun (WGS) entry which is preliminary data.</text>
</comment>
<reference evidence="1" key="1">
    <citation type="submission" date="2020-03" db="EMBL/GenBank/DDBJ databases">
        <authorList>
            <person name="Weist P."/>
        </authorList>
    </citation>
    <scope>NUCLEOTIDE SEQUENCE</scope>
</reference>
<proteinExistence type="predicted"/>
<gene>
    <name evidence="1" type="ORF">PLEPLA_LOCUS18584</name>
</gene>
<dbReference type="Proteomes" id="UP001153269">
    <property type="component" value="Unassembled WGS sequence"/>
</dbReference>
<organism evidence="1 2">
    <name type="scientific">Pleuronectes platessa</name>
    <name type="common">European plaice</name>
    <dbReference type="NCBI Taxonomy" id="8262"/>
    <lineage>
        <taxon>Eukaryota</taxon>
        <taxon>Metazoa</taxon>
        <taxon>Chordata</taxon>
        <taxon>Craniata</taxon>
        <taxon>Vertebrata</taxon>
        <taxon>Euteleostomi</taxon>
        <taxon>Actinopterygii</taxon>
        <taxon>Neopterygii</taxon>
        <taxon>Teleostei</taxon>
        <taxon>Neoteleostei</taxon>
        <taxon>Acanthomorphata</taxon>
        <taxon>Carangaria</taxon>
        <taxon>Pleuronectiformes</taxon>
        <taxon>Pleuronectoidei</taxon>
        <taxon>Pleuronectidae</taxon>
        <taxon>Pleuronectes</taxon>
    </lineage>
</organism>
<accession>A0A9N7UHN0</accession>
<keyword evidence="2" id="KW-1185">Reference proteome</keyword>